<gene>
    <name evidence="2" type="ORF">HN018_27465</name>
</gene>
<name>A0A6M8HZB6_9PROT</name>
<evidence type="ECO:0000313" key="2">
    <source>
        <dbReference type="EMBL" id="QKE93873.1"/>
    </source>
</evidence>
<dbReference type="EMBL" id="CP053712">
    <property type="protein sequence ID" value="QKE93873.1"/>
    <property type="molecule type" value="Genomic_DNA"/>
</dbReference>
<reference evidence="2 3" key="1">
    <citation type="journal article" date="2014" name="World J. Microbiol. Biotechnol.">
        <title>Biodiversity and physiological characteristics of Antarctic and Arctic lichens-associated bacteria.</title>
        <authorList>
            <person name="Lee Y.M."/>
            <person name="Kim E.H."/>
            <person name="Lee H.K."/>
            <person name="Hong S.G."/>
        </authorList>
    </citation>
    <scope>NUCLEOTIDE SEQUENCE [LARGE SCALE GENOMIC DNA]</scope>
    <source>
        <strain evidence="2 3">PAMC 26569</strain>
        <plasmid evidence="2">unnamed5</plasmid>
    </source>
</reference>
<dbReference type="AlphaFoldDB" id="A0A6M8HZB6"/>
<dbReference type="RefSeq" id="WP_171837668.1">
    <property type="nucleotide sequence ID" value="NZ_CP053712.1"/>
</dbReference>
<dbReference type="Proteomes" id="UP000500767">
    <property type="component" value="Plasmid unnamed5"/>
</dbReference>
<dbReference type="Gene3D" id="3.40.50.300">
    <property type="entry name" value="P-loop containing nucleotide triphosphate hydrolases"/>
    <property type="match status" value="1"/>
</dbReference>
<dbReference type="InterPro" id="IPR002586">
    <property type="entry name" value="CobQ/CobB/MinD/ParA_Nub-bd_dom"/>
</dbReference>
<organism evidence="2 3">
    <name type="scientific">Lichenicola cladoniae</name>
    <dbReference type="NCBI Taxonomy" id="1484109"/>
    <lineage>
        <taxon>Bacteria</taxon>
        <taxon>Pseudomonadati</taxon>
        <taxon>Pseudomonadota</taxon>
        <taxon>Alphaproteobacteria</taxon>
        <taxon>Acetobacterales</taxon>
        <taxon>Acetobacteraceae</taxon>
        <taxon>Lichenicola</taxon>
    </lineage>
</organism>
<feature type="domain" description="CobQ/CobB/MinD/ParA nucleotide binding" evidence="1">
    <location>
        <begin position="4"/>
        <end position="37"/>
    </location>
</feature>
<evidence type="ECO:0000259" key="1">
    <source>
        <dbReference type="Pfam" id="PF01656"/>
    </source>
</evidence>
<keyword evidence="2" id="KW-0614">Plasmid</keyword>
<dbReference type="KEGG" id="lck:HN018_27465"/>
<dbReference type="CDD" id="cd02042">
    <property type="entry name" value="ParAB_family"/>
    <property type="match status" value="1"/>
</dbReference>
<evidence type="ECO:0000313" key="3">
    <source>
        <dbReference type="Proteomes" id="UP000500767"/>
    </source>
</evidence>
<sequence>MKTLVVFNEKGGVGKTTLSLHGAWFFAERYRTLVLDLERLSKPLLQRVEADQ</sequence>
<dbReference type="SUPFAM" id="SSF52540">
    <property type="entry name" value="P-loop containing nucleoside triphosphate hydrolases"/>
    <property type="match status" value="1"/>
</dbReference>
<geneLocation type="plasmid" evidence="2 3">
    <name>unnamed5</name>
</geneLocation>
<proteinExistence type="predicted"/>
<keyword evidence="3" id="KW-1185">Reference proteome</keyword>
<dbReference type="InterPro" id="IPR027417">
    <property type="entry name" value="P-loop_NTPase"/>
</dbReference>
<dbReference type="Pfam" id="PF01656">
    <property type="entry name" value="CbiA"/>
    <property type="match status" value="1"/>
</dbReference>
<accession>A0A6M8HZB6</accession>
<protein>
    <submittedName>
        <fullName evidence="2">ParA family protein</fullName>
    </submittedName>
</protein>